<keyword evidence="1" id="KW-1133">Transmembrane helix</keyword>
<dbReference type="NCBIfam" id="TIGR02595">
    <property type="entry name" value="PEP_CTERM"/>
    <property type="match status" value="1"/>
</dbReference>
<protein>
    <recommendedName>
        <fullName evidence="3">Ice-binding protein C-terminal domain-containing protein</fullName>
    </recommendedName>
</protein>
<dbReference type="InterPro" id="IPR013424">
    <property type="entry name" value="Ice-binding_C"/>
</dbReference>
<keyword evidence="1" id="KW-0472">Membrane</keyword>
<feature type="chain" id="PRO_5031489768" description="Ice-binding protein C-terminal domain-containing protein" evidence="2">
    <location>
        <begin position="24"/>
        <end position="247"/>
    </location>
</feature>
<dbReference type="Pfam" id="PF07589">
    <property type="entry name" value="PEP-CTERM"/>
    <property type="match status" value="1"/>
</dbReference>
<organism evidence="4 5">
    <name type="scientific">Massilia aurea</name>
    <dbReference type="NCBI Taxonomy" id="373040"/>
    <lineage>
        <taxon>Bacteria</taxon>
        <taxon>Pseudomonadati</taxon>
        <taxon>Pseudomonadota</taxon>
        <taxon>Betaproteobacteria</taxon>
        <taxon>Burkholderiales</taxon>
        <taxon>Oxalobacteraceae</taxon>
        <taxon>Telluria group</taxon>
        <taxon>Massilia</taxon>
    </lineage>
</organism>
<keyword evidence="5" id="KW-1185">Reference proteome</keyword>
<dbReference type="RefSeq" id="WP_183549666.1">
    <property type="nucleotide sequence ID" value="NZ_JACHBX010000001.1"/>
</dbReference>
<dbReference type="Gene3D" id="2.60.120.260">
    <property type="entry name" value="Galactose-binding domain-like"/>
    <property type="match status" value="1"/>
</dbReference>
<reference evidence="4 5" key="1">
    <citation type="submission" date="2020-08" db="EMBL/GenBank/DDBJ databases">
        <title>The Agave Microbiome: Exploring the role of microbial communities in plant adaptations to desert environments.</title>
        <authorList>
            <person name="Partida-Martinez L.P."/>
        </authorList>
    </citation>
    <scope>NUCLEOTIDE SEQUENCE [LARGE SCALE GENOMIC DNA]</scope>
    <source>
        <strain evidence="4 5">AT3.2</strain>
    </source>
</reference>
<evidence type="ECO:0000259" key="3">
    <source>
        <dbReference type="Pfam" id="PF07589"/>
    </source>
</evidence>
<dbReference type="NCBIfam" id="NF035944">
    <property type="entry name" value="PEPxxWA-CTERM"/>
    <property type="match status" value="1"/>
</dbReference>
<comment type="caution">
    <text evidence="4">The sequence shown here is derived from an EMBL/GenBank/DDBJ whole genome shotgun (WGS) entry which is preliminary data.</text>
</comment>
<evidence type="ECO:0000256" key="2">
    <source>
        <dbReference type="SAM" id="SignalP"/>
    </source>
</evidence>
<dbReference type="Proteomes" id="UP000540787">
    <property type="component" value="Unassembled WGS sequence"/>
</dbReference>
<accession>A0A7W9U7F8</accession>
<keyword evidence="1" id="KW-0812">Transmembrane</keyword>
<dbReference type="EMBL" id="JACHBX010000001">
    <property type="protein sequence ID" value="MBB6132044.1"/>
    <property type="molecule type" value="Genomic_DNA"/>
</dbReference>
<name>A0A7W9U7F8_9BURK</name>
<dbReference type="AlphaFoldDB" id="A0A7W9U7F8"/>
<feature type="signal peptide" evidence="2">
    <location>
        <begin position="1"/>
        <end position="23"/>
    </location>
</feature>
<keyword evidence="2" id="KW-0732">Signal</keyword>
<proteinExistence type="predicted"/>
<feature type="domain" description="Ice-binding protein C-terminal" evidence="3">
    <location>
        <begin position="219"/>
        <end position="242"/>
    </location>
</feature>
<evidence type="ECO:0000313" key="5">
    <source>
        <dbReference type="Proteomes" id="UP000540787"/>
    </source>
</evidence>
<gene>
    <name evidence="4" type="ORF">HD842_000155</name>
</gene>
<evidence type="ECO:0000313" key="4">
    <source>
        <dbReference type="EMBL" id="MBB6132044.1"/>
    </source>
</evidence>
<evidence type="ECO:0000256" key="1">
    <source>
        <dbReference type="SAM" id="Phobius"/>
    </source>
</evidence>
<sequence length="247" mass="26129">MRIKSVLLFLSAFITFSAGIAHAGPILVKNGDFELTSKGGNKKVNGMHLESDRTTLTGWTSSENGGKGGGYNFVLDSTIANTPRSALWLEGKGNGYTASPTGGNFFASDSQYHPGMLSQLISGLTIGTSYLLTFDYALAQQVGFYGANYDNFWEVGFGTAAASTAPLTIADNAFSGWKTATMAFTATNASEMLSFLARGTAPGAPPFMLLDNVALNAEVPEPATWMLMIGGLGLLAVNARRRRNARV</sequence>
<feature type="transmembrane region" description="Helical" evidence="1">
    <location>
        <begin position="222"/>
        <end position="239"/>
    </location>
</feature>